<dbReference type="InterPro" id="IPR049021">
    <property type="entry name" value="AmiR_N"/>
</dbReference>
<dbReference type="GO" id="GO:0003723">
    <property type="term" value="F:RNA binding"/>
    <property type="evidence" value="ECO:0007669"/>
    <property type="project" value="InterPro"/>
</dbReference>
<proteinExistence type="predicted"/>
<dbReference type="AlphaFoldDB" id="A4Y178"/>
<dbReference type="Pfam" id="PF21332">
    <property type="entry name" value="AmiR_N"/>
    <property type="match status" value="1"/>
</dbReference>
<organism evidence="2">
    <name type="scientific">Ectopseudomonas mendocina (strain ymp)</name>
    <name type="common">Pseudomonas mendocina</name>
    <dbReference type="NCBI Taxonomy" id="399739"/>
    <lineage>
        <taxon>Bacteria</taxon>
        <taxon>Pseudomonadati</taxon>
        <taxon>Pseudomonadota</taxon>
        <taxon>Gammaproteobacteria</taxon>
        <taxon>Pseudomonadales</taxon>
        <taxon>Pseudomonadaceae</taxon>
        <taxon>Ectopseudomonas</taxon>
    </lineage>
</organism>
<dbReference type="Gene3D" id="1.10.10.10">
    <property type="entry name" value="Winged helix-like DNA-binding domain superfamily/Winged helix DNA-binding domain"/>
    <property type="match status" value="1"/>
</dbReference>
<dbReference type="OrthoDB" id="8720242at2"/>
<feature type="domain" description="ANTAR" evidence="1">
    <location>
        <begin position="129"/>
        <end position="190"/>
    </location>
</feature>
<protein>
    <submittedName>
        <fullName evidence="2">Response regulator receiver and ANTAR domain protein</fullName>
    </submittedName>
</protein>
<dbReference type="InterPro" id="IPR036388">
    <property type="entry name" value="WH-like_DNA-bd_sf"/>
</dbReference>
<evidence type="ECO:0000313" key="2">
    <source>
        <dbReference type="EMBL" id="ABP87344.1"/>
    </source>
</evidence>
<dbReference type="InterPro" id="IPR008327">
    <property type="entry name" value="Sig_transdc_resp-reg_antiterm"/>
</dbReference>
<dbReference type="HOGENOM" id="CLU_108803_1_0_6"/>
<dbReference type="InterPro" id="IPR005561">
    <property type="entry name" value="ANTAR"/>
</dbReference>
<name>A4Y178_ECTM1</name>
<dbReference type="PIRSF" id="PIRSF036382">
    <property type="entry name" value="RR_antiterm"/>
    <property type="match status" value="1"/>
</dbReference>
<reference evidence="2" key="1">
    <citation type="submission" date="2007-04" db="EMBL/GenBank/DDBJ databases">
        <title>Complete sequence of Pseudomonas mendocina ymp.</title>
        <authorList>
            <consortium name="US DOE Joint Genome Institute"/>
            <person name="Copeland A."/>
            <person name="Lucas S."/>
            <person name="Lapidus A."/>
            <person name="Barry K."/>
            <person name="Glavina del Rio T."/>
            <person name="Dalin E."/>
            <person name="Tice H."/>
            <person name="Pitluck S."/>
            <person name="Kiss H."/>
            <person name="Brettin T."/>
            <person name="Detter J.C."/>
            <person name="Bruce D."/>
            <person name="Han C."/>
            <person name="Schmutz J."/>
            <person name="Larimer F."/>
            <person name="Land M."/>
            <person name="Hauser L."/>
            <person name="Kyrpides N."/>
            <person name="Mikhailova N."/>
            <person name="Hersman L."/>
            <person name="Dubois J."/>
            <person name="Maurice P."/>
            <person name="Richardson P."/>
        </authorList>
    </citation>
    <scope>NUCLEOTIDE SEQUENCE [LARGE SCALE GENOMIC DNA]</scope>
    <source>
        <strain evidence="2">Ymp</strain>
    </source>
</reference>
<accession>A4Y178</accession>
<dbReference type="KEGG" id="pmy:Pmen_4597"/>
<gene>
    <name evidence="2" type="ordered locus">Pmen_4597</name>
</gene>
<dbReference type="eggNOG" id="COG3707">
    <property type="taxonomic scope" value="Bacteria"/>
</dbReference>
<evidence type="ECO:0000259" key="1">
    <source>
        <dbReference type="PROSITE" id="PS50921"/>
    </source>
</evidence>
<dbReference type="EMBL" id="CP000680">
    <property type="protein sequence ID" value="ABP87344.1"/>
    <property type="molecule type" value="Genomic_DNA"/>
</dbReference>
<dbReference type="PATRIC" id="fig|399739.8.peg.4662"/>
<dbReference type="SMART" id="SM01012">
    <property type="entry name" value="ANTAR"/>
    <property type="match status" value="1"/>
</dbReference>
<dbReference type="SUPFAM" id="SSF52172">
    <property type="entry name" value="CheY-like"/>
    <property type="match status" value="1"/>
</dbReference>
<dbReference type="Pfam" id="PF03861">
    <property type="entry name" value="ANTAR"/>
    <property type="match status" value="1"/>
</dbReference>
<dbReference type="Gene3D" id="3.40.50.2300">
    <property type="match status" value="1"/>
</dbReference>
<sequence>MSTTPSLLRELNGLNVLVVHPQDNELRVVTSHLQRIGCVVQHCWPVPEGLPATDVAILAVEMEQRDAILALCAGLGEGAPPIIAIVGYENPSTLQLLLETRPAAVIERPLKPFGLLTQVLMARVAWKRKVEMLEQIRQLQVKHSVVSKISMAKTLLMLRHGYGERDAHKRIQRDAMSQRCSMGAVAETIIAHHSHPPNV</sequence>
<dbReference type="PROSITE" id="PS50921">
    <property type="entry name" value="ANTAR"/>
    <property type="match status" value="1"/>
</dbReference>
<dbReference type="STRING" id="399739.Pmen_4597"/>
<dbReference type="InterPro" id="IPR011006">
    <property type="entry name" value="CheY-like_superfamily"/>
</dbReference>